<reference evidence="2" key="1">
    <citation type="submission" date="2023-03" db="EMBL/GenBank/DDBJ databases">
        <title>Massive genome expansion in bonnet fungi (Mycena s.s.) driven by repeated elements and novel gene families across ecological guilds.</title>
        <authorList>
            <consortium name="Lawrence Berkeley National Laboratory"/>
            <person name="Harder C.B."/>
            <person name="Miyauchi S."/>
            <person name="Viragh M."/>
            <person name="Kuo A."/>
            <person name="Thoen E."/>
            <person name="Andreopoulos B."/>
            <person name="Lu D."/>
            <person name="Skrede I."/>
            <person name="Drula E."/>
            <person name="Henrissat B."/>
            <person name="Morin E."/>
            <person name="Kohler A."/>
            <person name="Barry K."/>
            <person name="LaButti K."/>
            <person name="Morin E."/>
            <person name="Salamov A."/>
            <person name="Lipzen A."/>
            <person name="Mereny Z."/>
            <person name="Hegedus B."/>
            <person name="Baldrian P."/>
            <person name="Stursova M."/>
            <person name="Weitz H."/>
            <person name="Taylor A."/>
            <person name="Grigoriev I.V."/>
            <person name="Nagy L.G."/>
            <person name="Martin F."/>
            <person name="Kauserud H."/>
        </authorList>
    </citation>
    <scope>NUCLEOTIDE SEQUENCE</scope>
    <source>
        <strain evidence="2">CBHHK173m</strain>
    </source>
</reference>
<evidence type="ECO:0000256" key="1">
    <source>
        <dbReference type="SAM" id="MobiDB-lite"/>
    </source>
</evidence>
<name>A0AAD6UD37_9AGAR</name>
<feature type="region of interest" description="Disordered" evidence="1">
    <location>
        <begin position="64"/>
        <end position="92"/>
    </location>
</feature>
<evidence type="ECO:0000313" key="3">
    <source>
        <dbReference type="Proteomes" id="UP001222325"/>
    </source>
</evidence>
<sequence>MIDLTYLALIIVIVATNMSRLWRLVLWLYNLIPAQGNRDLVPYFDRHGQLIGMVRVVRRDSREAVSRNPSIPDVRNRAGKDQSSPAQDFSYGPAAQASITPTPITIATPRTWDGWPDGPFQCNFSLRNFADTNELGTNWPCESLKVRRGSKTALTWQNGKEIRRQCIGVLECRSPNCLAAMKVAPAVRGVDRHRQLGKLCVCGGQLRLRHCGIVYSVFLFRGGAFFINHGDHTHSRITHSLIYRTHEPFGFTEFVATLPVTLDLVESSDSSSSSSSGEDAEWQGIKYAAVELVQTNDIETKGDTCDEHVQDNSVEMPQASEYGDNSSQKSLGDDEQEDFDGSDAERAADPDADFDD</sequence>
<accession>A0AAD6UD37</accession>
<feature type="region of interest" description="Disordered" evidence="1">
    <location>
        <begin position="302"/>
        <end position="356"/>
    </location>
</feature>
<dbReference type="EMBL" id="JARJCN010000010">
    <property type="protein sequence ID" value="KAJ7097062.1"/>
    <property type="molecule type" value="Genomic_DNA"/>
</dbReference>
<protein>
    <submittedName>
        <fullName evidence="2">Uncharacterized protein</fullName>
    </submittedName>
</protein>
<dbReference type="AlphaFoldDB" id="A0AAD6UD37"/>
<keyword evidence="3" id="KW-1185">Reference proteome</keyword>
<gene>
    <name evidence="2" type="ORF">B0H15DRAFT_824678</name>
</gene>
<feature type="compositionally biased region" description="Acidic residues" evidence="1">
    <location>
        <begin position="333"/>
        <end position="342"/>
    </location>
</feature>
<organism evidence="2 3">
    <name type="scientific">Mycena belliarum</name>
    <dbReference type="NCBI Taxonomy" id="1033014"/>
    <lineage>
        <taxon>Eukaryota</taxon>
        <taxon>Fungi</taxon>
        <taxon>Dikarya</taxon>
        <taxon>Basidiomycota</taxon>
        <taxon>Agaricomycotina</taxon>
        <taxon>Agaricomycetes</taxon>
        <taxon>Agaricomycetidae</taxon>
        <taxon>Agaricales</taxon>
        <taxon>Marasmiineae</taxon>
        <taxon>Mycenaceae</taxon>
        <taxon>Mycena</taxon>
    </lineage>
</organism>
<proteinExistence type="predicted"/>
<comment type="caution">
    <text evidence="2">The sequence shown here is derived from an EMBL/GenBank/DDBJ whole genome shotgun (WGS) entry which is preliminary data.</text>
</comment>
<dbReference type="Proteomes" id="UP001222325">
    <property type="component" value="Unassembled WGS sequence"/>
</dbReference>
<evidence type="ECO:0000313" key="2">
    <source>
        <dbReference type="EMBL" id="KAJ7097062.1"/>
    </source>
</evidence>